<dbReference type="GO" id="GO:0005525">
    <property type="term" value="F:GTP binding"/>
    <property type="evidence" value="ECO:0007669"/>
    <property type="project" value="InterPro"/>
</dbReference>
<evidence type="ECO:0000259" key="3">
    <source>
        <dbReference type="Pfam" id="PF01926"/>
    </source>
</evidence>
<protein>
    <recommendedName>
        <fullName evidence="3">G domain-containing protein</fullName>
    </recommendedName>
</protein>
<dbReference type="EMBL" id="LT854263">
    <property type="protein sequence ID" value="SMR60479.1"/>
    <property type="molecule type" value="Genomic_DNA"/>
</dbReference>
<reference evidence="5" key="1">
    <citation type="submission" date="2017-05" db="EMBL/GenBank/DDBJ databases">
        <authorList>
            <person name="Song R."/>
            <person name="Chenine A.L."/>
            <person name="Ruprecht R.M."/>
        </authorList>
    </citation>
    <scope>NUCLEOTIDE SEQUENCE [LARGE SCALE GENOMIC DNA]</scope>
</reference>
<feature type="domain" description="G" evidence="3">
    <location>
        <begin position="72"/>
        <end position="129"/>
    </location>
</feature>
<feature type="coiled-coil region" evidence="1">
    <location>
        <begin position="292"/>
        <end position="337"/>
    </location>
</feature>
<dbReference type="CDD" id="cd00882">
    <property type="entry name" value="Ras_like_GTPase"/>
    <property type="match status" value="1"/>
</dbReference>
<evidence type="ECO:0000256" key="2">
    <source>
        <dbReference type="SAM" id="MobiDB-lite"/>
    </source>
</evidence>
<feature type="region of interest" description="Disordered" evidence="2">
    <location>
        <begin position="36"/>
        <end position="63"/>
    </location>
</feature>
<dbReference type="SUPFAM" id="SSF52540">
    <property type="entry name" value="P-loop containing nucleoside triphosphate hydrolases"/>
    <property type="match status" value="1"/>
</dbReference>
<dbReference type="Proteomes" id="UP000245764">
    <property type="component" value="Chromosome 11"/>
</dbReference>
<name>A0A2H1H3T7_ZYMTR</name>
<dbReference type="Pfam" id="PF01926">
    <property type="entry name" value="MMR_HSR1"/>
    <property type="match status" value="1"/>
</dbReference>
<dbReference type="InterPro" id="IPR006073">
    <property type="entry name" value="GTP-bd"/>
</dbReference>
<keyword evidence="1" id="KW-0175">Coiled coil</keyword>
<dbReference type="AlphaFoldDB" id="A0A2H1H3T7"/>
<proteinExistence type="predicted"/>
<gene>
    <name evidence="4" type="ORF">ZT1E4_G10444</name>
</gene>
<dbReference type="Gene3D" id="3.40.50.300">
    <property type="entry name" value="P-loop containing nucleotide triphosphate hydrolases"/>
    <property type="match status" value="1"/>
</dbReference>
<accession>A0A2H1H3T7</accession>
<evidence type="ECO:0000256" key="1">
    <source>
        <dbReference type="SAM" id="Coils"/>
    </source>
</evidence>
<sequence>MMSDTFPMPGAWNDWWDSPVLLPNTSVNTVIRQTSSILPSSRMQTDNSSLQSTGSGHSRPPVRATIKPPIVIAVFGQTGTGKTSFIKAVTGKNLEIGHSLTSCTDAVREVPCTIDGENVVLIDTPGFSDTHLSDTEILRRIAEWMQDAYDEGSLLSGIIYLHRITDVRMDGPSLKNLRMMKKLCGTETLRNVVLTTTMWENVTPDDGRRREKELAQKFWKNLLNEGAKIARVTNRSSEVARSLVRTTLKNRPTSTALQEELFNGISLAKTEAGIEIREEMAKLELKLKAEHKAELDGLKAAQRDRNTQLERQLRNENAETRRRLERLEAEKRDLEQLTPKVLYRVERSGLFGWGSYRCRSCGIKTKRMGRWTCTSCGRQQRNAW</sequence>
<dbReference type="InterPro" id="IPR027417">
    <property type="entry name" value="P-loop_NTPase"/>
</dbReference>
<evidence type="ECO:0000313" key="4">
    <source>
        <dbReference type="EMBL" id="SMR60479.1"/>
    </source>
</evidence>
<feature type="compositionally biased region" description="Polar residues" evidence="2">
    <location>
        <begin position="36"/>
        <end position="56"/>
    </location>
</feature>
<evidence type="ECO:0000313" key="5">
    <source>
        <dbReference type="Proteomes" id="UP000245764"/>
    </source>
</evidence>
<organism evidence="4 5">
    <name type="scientific">Zymoseptoria tritici ST99CH_1E4</name>
    <dbReference type="NCBI Taxonomy" id="1276532"/>
    <lineage>
        <taxon>Eukaryota</taxon>
        <taxon>Fungi</taxon>
        <taxon>Dikarya</taxon>
        <taxon>Ascomycota</taxon>
        <taxon>Pezizomycotina</taxon>
        <taxon>Dothideomycetes</taxon>
        <taxon>Dothideomycetidae</taxon>
        <taxon>Mycosphaerellales</taxon>
        <taxon>Mycosphaerellaceae</taxon>
        <taxon>Zymoseptoria</taxon>
    </lineage>
</organism>